<evidence type="ECO:0000256" key="4">
    <source>
        <dbReference type="ARBA" id="ARBA00022630"/>
    </source>
</evidence>
<dbReference type="InterPro" id="IPR003374">
    <property type="entry name" value="ApbE-like_sf"/>
</dbReference>
<organism evidence="13 14">
    <name type="scientific">Sphingobacterium pedocola</name>
    <dbReference type="NCBI Taxonomy" id="2082722"/>
    <lineage>
        <taxon>Bacteria</taxon>
        <taxon>Pseudomonadati</taxon>
        <taxon>Bacteroidota</taxon>
        <taxon>Sphingobacteriia</taxon>
        <taxon>Sphingobacteriales</taxon>
        <taxon>Sphingobacteriaceae</taxon>
        <taxon>Sphingobacterium</taxon>
    </lineage>
</organism>
<comment type="catalytic activity">
    <reaction evidence="10 11 12">
        <text>L-threonyl-[protein] + FAD = FMN-L-threonyl-[protein] + AMP + H(+)</text>
        <dbReference type="Rhea" id="RHEA:36847"/>
        <dbReference type="Rhea" id="RHEA-COMP:11060"/>
        <dbReference type="Rhea" id="RHEA-COMP:11061"/>
        <dbReference type="ChEBI" id="CHEBI:15378"/>
        <dbReference type="ChEBI" id="CHEBI:30013"/>
        <dbReference type="ChEBI" id="CHEBI:57692"/>
        <dbReference type="ChEBI" id="CHEBI:74257"/>
        <dbReference type="ChEBI" id="CHEBI:456215"/>
        <dbReference type="EC" id="2.7.1.180"/>
    </reaction>
</comment>
<evidence type="ECO:0000256" key="9">
    <source>
        <dbReference type="ARBA" id="ARBA00031306"/>
    </source>
</evidence>
<evidence type="ECO:0000256" key="7">
    <source>
        <dbReference type="ARBA" id="ARBA00022827"/>
    </source>
</evidence>
<evidence type="ECO:0000256" key="5">
    <source>
        <dbReference type="ARBA" id="ARBA00022679"/>
    </source>
</evidence>
<evidence type="ECO:0000256" key="6">
    <source>
        <dbReference type="ARBA" id="ARBA00022723"/>
    </source>
</evidence>
<sequence length="339" mass="38051">MIHLALRITIVIVQIVLGCFVFAQHPNAFKEQVIQGRAQGTTYLIRNFSDKVILKKDIDSLLDIIDLSMSIYNPSSLISIFNQPATKKVKMDRHMAKVIHKSVEIHQQTNGYFDITVLPLVSLWGFGPDGYKKNPTDDAVSNILPRVGMRNLTIKSKKIIKNNPDVSIDLNGIAQGYSVDVLARYLEDNDVQNYLVELGGEIKVKGVKDSGQWQIAIQRPYSSNGVRSDSLTYILNLKNKAVTTSGTYEKKRMVGNTYVSHHINPVTGYPVENATISATVIANTAMEADALDNYFIYLKPQQAVEFADKLKGVEVYLIYVENNSFKEAFSKGFKNYIYN</sequence>
<comment type="subcellular location">
    <subcellularLocation>
        <location evidence="12">Cell inner membrane</location>
        <topology evidence="12">Lipid-anchor</topology>
        <orientation evidence="12">Periplasmic side</orientation>
    </subcellularLocation>
</comment>
<keyword evidence="4 11" id="KW-0285">Flavoprotein</keyword>
<dbReference type="EC" id="2.7.1.180" evidence="2 11"/>
<keyword evidence="12" id="KW-0449">Lipoprotein</keyword>
<evidence type="ECO:0000256" key="10">
    <source>
        <dbReference type="ARBA" id="ARBA00048540"/>
    </source>
</evidence>
<keyword evidence="6 11" id="KW-0479">Metal-binding</keyword>
<dbReference type="SUPFAM" id="SSF143631">
    <property type="entry name" value="ApbE-like"/>
    <property type="match status" value="1"/>
</dbReference>
<comment type="caution">
    <text evidence="13">The sequence shown here is derived from an EMBL/GenBank/DDBJ whole genome shotgun (WGS) entry which is preliminary data.</text>
</comment>
<evidence type="ECO:0000313" key="13">
    <source>
        <dbReference type="EMBL" id="MBE8720440.1"/>
    </source>
</evidence>
<comment type="similarity">
    <text evidence="11 12">Belongs to the ApbE family.</text>
</comment>
<accession>A0ABR9T528</accession>
<dbReference type="Gene3D" id="3.10.520.10">
    <property type="entry name" value="ApbE-like domains"/>
    <property type="match status" value="1"/>
</dbReference>
<dbReference type="EMBL" id="PSKQ01000017">
    <property type="protein sequence ID" value="MBE8720440.1"/>
    <property type="molecule type" value="Genomic_DNA"/>
</dbReference>
<keyword evidence="12" id="KW-0472">Membrane</keyword>
<dbReference type="PIRSF" id="PIRSF006268">
    <property type="entry name" value="ApbE"/>
    <property type="match status" value="1"/>
</dbReference>
<name>A0ABR9T528_9SPHI</name>
<keyword evidence="12" id="KW-0997">Cell inner membrane</keyword>
<keyword evidence="14" id="KW-1185">Reference proteome</keyword>
<keyword evidence="8 11" id="KW-0460">Magnesium</keyword>
<evidence type="ECO:0000256" key="11">
    <source>
        <dbReference type="PIRNR" id="PIRNR006268"/>
    </source>
</evidence>
<evidence type="ECO:0000313" key="14">
    <source>
        <dbReference type="Proteomes" id="UP000618319"/>
    </source>
</evidence>
<keyword evidence="7 11" id="KW-0274">FAD</keyword>
<evidence type="ECO:0000256" key="12">
    <source>
        <dbReference type="RuleBase" id="RU363002"/>
    </source>
</evidence>
<gene>
    <name evidence="13" type="ORF">C4F40_06860</name>
</gene>
<keyword evidence="12" id="KW-1003">Cell membrane</keyword>
<evidence type="ECO:0000256" key="2">
    <source>
        <dbReference type="ARBA" id="ARBA00011955"/>
    </source>
</evidence>
<dbReference type="GO" id="GO:0016740">
    <property type="term" value="F:transferase activity"/>
    <property type="evidence" value="ECO:0007669"/>
    <property type="project" value="UniProtKB-KW"/>
</dbReference>
<comment type="cofactor">
    <cofactor evidence="1 12">
        <name>Mg(2+)</name>
        <dbReference type="ChEBI" id="CHEBI:18420"/>
    </cofactor>
</comment>
<dbReference type="PANTHER" id="PTHR30040:SF2">
    <property type="entry name" value="FAD:PROTEIN FMN TRANSFERASE"/>
    <property type="match status" value="1"/>
</dbReference>
<dbReference type="PROSITE" id="PS51257">
    <property type="entry name" value="PROKAR_LIPOPROTEIN"/>
    <property type="match status" value="1"/>
</dbReference>
<protein>
    <recommendedName>
        <fullName evidence="3 11">FAD:protein FMN transferase</fullName>
        <ecNumber evidence="2 11">2.7.1.180</ecNumber>
    </recommendedName>
    <alternativeName>
        <fullName evidence="9 11">Flavin transferase</fullName>
    </alternativeName>
</protein>
<comment type="function">
    <text evidence="12">Flavin transferase that catalyzes the transfer of the FMN moiety of FAD and its covalent binding to the hydroxyl group of a threonine residue in a target flavoprotein.</text>
</comment>
<dbReference type="Pfam" id="PF02424">
    <property type="entry name" value="ApbE"/>
    <property type="match status" value="1"/>
</dbReference>
<keyword evidence="5 11" id="KW-0808">Transferase</keyword>
<evidence type="ECO:0000256" key="1">
    <source>
        <dbReference type="ARBA" id="ARBA00001946"/>
    </source>
</evidence>
<evidence type="ECO:0000256" key="3">
    <source>
        <dbReference type="ARBA" id="ARBA00016337"/>
    </source>
</evidence>
<evidence type="ECO:0000256" key="8">
    <source>
        <dbReference type="ARBA" id="ARBA00022842"/>
    </source>
</evidence>
<dbReference type="Proteomes" id="UP000618319">
    <property type="component" value="Unassembled WGS sequence"/>
</dbReference>
<reference evidence="13 14" key="1">
    <citation type="submission" date="2018-02" db="EMBL/GenBank/DDBJ databases">
        <title>Sphingobacterium KA21.</title>
        <authorList>
            <person name="Vasarhelyi B.M."/>
            <person name="Deshmukh S."/>
            <person name="Balint B."/>
            <person name="Kukolya J."/>
        </authorList>
    </citation>
    <scope>NUCLEOTIDE SEQUENCE [LARGE SCALE GENOMIC DNA]</scope>
    <source>
        <strain evidence="13 14">Ka21</strain>
    </source>
</reference>
<dbReference type="PANTHER" id="PTHR30040">
    <property type="entry name" value="THIAMINE BIOSYNTHESIS LIPOPROTEIN APBE"/>
    <property type="match status" value="1"/>
</dbReference>
<dbReference type="InterPro" id="IPR024932">
    <property type="entry name" value="ApbE"/>
</dbReference>
<proteinExistence type="inferred from homology"/>